<dbReference type="Proteomes" id="UP001341281">
    <property type="component" value="Chromosome 07"/>
</dbReference>
<name>A0AAQ3U2K7_PASNO</name>
<keyword evidence="2 4" id="KW-0328">Glycosyltransferase</keyword>
<evidence type="ECO:0000313" key="7">
    <source>
        <dbReference type="Proteomes" id="UP001341281"/>
    </source>
</evidence>
<accession>A0AAQ3U2K7</accession>
<evidence type="ECO:0000256" key="1">
    <source>
        <dbReference type="ARBA" id="ARBA00009995"/>
    </source>
</evidence>
<evidence type="ECO:0000313" key="6">
    <source>
        <dbReference type="EMBL" id="WVZ84068.1"/>
    </source>
</evidence>
<organism evidence="6 7">
    <name type="scientific">Paspalum notatum var. saurae</name>
    <dbReference type="NCBI Taxonomy" id="547442"/>
    <lineage>
        <taxon>Eukaryota</taxon>
        <taxon>Viridiplantae</taxon>
        <taxon>Streptophyta</taxon>
        <taxon>Embryophyta</taxon>
        <taxon>Tracheophyta</taxon>
        <taxon>Spermatophyta</taxon>
        <taxon>Magnoliopsida</taxon>
        <taxon>Liliopsida</taxon>
        <taxon>Poales</taxon>
        <taxon>Poaceae</taxon>
        <taxon>PACMAD clade</taxon>
        <taxon>Panicoideae</taxon>
        <taxon>Andropogonodae</taxon>
        <taxon>Paspaleae</taxon>
        <taxon>Paspalinae</taxon>
        <taxon>Paspalum</taxon>
    </lineage>
</organism>
<dbReference type="GO" id="GO:0035251">
    <property type="term" value="F:UDP-glucosyltransferase activity"/>
    <property type="evidence" value="ECO:0007669"/>
    <property type="project" value="InterPro"/>
</dbReference>
<dbReference type="InterPro" id="IPR035595">
    <property type="entry name" value="UDP_glycos_trans_CS"/>
</dbReference>
<dbReference type="SUPFAM" id="SSF53756">
    <property type="entry name" value="UDP-Glycosyltransferase/glycogen phosphorylase"/>
    <property type="match status" value="1"/>
</dbReference>
<dbReference type="AlphaFoldDB" id="A0AAQ3U2K7"/>
<dbReference type="FunFam" id="3.40.50.2000:FF:000088">
    <property type="entry name" value="Glycosyltransferase"/>
    <property type="match status" value="1"/>
</dbReference>
<dbReference type="InterPro" id="IPR002213">
    <property type="entry name" value="UDP_glucos_trans"/>
</dbReference>
<keyword evidence="3 4" id="KW-0808">Transferase</keyword>
<dbReference type="PROSITE" id="PS00375">
    <property type="entry name" value="UDPGT"/>
    <property type="match status" value="1"/>
</dbReference>
<dbReference type="EC" id="2.4.1.-" evidence="5"/>
<evidence type="ECO:0000256" key="5">
    <source>
        <dbReference type="RuleBase" id="RU362057"/>
    </source>
</evidence>
<dbReference type="Pfam" id="PF00201">
    <property type="entry name" value="UDPGT"/>
    <property type="match status" value="1"/>
</dbReference>
<protein>
    <recommendedName>
        <fullName evidence="5">Glycosyltransferase</fullName>
        <ecNumber evidence="5">2.4.1.-</ecNumber>
    </recommendedName>
</protein>
<evidence type="ECO:0000256" key="2">
    <source>
        <dbReference type="ARBA" id="ARBA00022676"/>
    </source>
</evidence>
<dbReference type="InterPro" id="IPR050481">
    <property type="entry name" value="UDP-glycosyltransf_plant"/>
</dbReference>
<gene>
    <name evidence="6" type="ORF">U9M48_031140</name>
</gene>
<evidence type="ECO:0000256" key="4">
    <source>
        <dbReference type="RuleBase" id="RU003718"/>
    </source>
</evidence>
<dbReference type="PANTHER" id="PTHR48049:SF158">
    <property type="entry name" value="OS06G0216100 PROTEIN"/>
    <property type="match status" value="1"/>
</dbReference>
<evidence type="ECO:0000256" key="3">
    <source>
        <dbReference type="ARBA" id="ARBA00022679"/>
    </source>
</evidence>
<proteinExistence type="inferred from homology"/>
<sequence length="471" mass="51601">MDAARSSSSPLRIVICPWLAFGHMLPYLELAERLASRGHRVSFVSTPRNLARLPPRRHAVDLVSLPLPRVEGLPDDAAESTNDVPPNKRDLHWKAFDGLAVPFAEFLAAACADEDRRPDWILADTFVHWAAAIALQHEVPCAMLLPSAAMIAACWHRPSSLDEHGEQTRRSIVFEEPAERPEGMLHYEWEKRAHFFGTRSASGMSTAQRASLTLQRCKLVAMRSCPEWEPEAFPVAAALLGKPLVPLGLLPPSPDGARRGGGGGGDDEVDATVRWLDAQPPGSVVYVALGSEVPLPMALVHELALGLELAGTRFLWALRKPSGVDDADVLPLGFQERTRHGLVTMGWVPQMSILAHGAVGAFLTHCGRNSLVEGLLFGHPLVMLPIVGDQGPNARAMERRKVGLQVARDDKDGSFDRHGVAAAVRAVMLVEEDRKVFVANALEMQALVANKQRHEAYVDEFIHQLRSYTLQ</sequence>
<dbReference type="EMBL" id="CP144751">
    <property type="protein sequence ID" value="WVZ84068.1"/>
    <property type="molecule type" value="Genomic_DNA"/>
</dbReference>
<dbReference type="CDD" id="cd03784">
    <property type="entry name" value="GT1_Gtf-like"/>
    <property type="match status" value="1"/>
</dbReference>
<reference evidence="6 7" key="1">
    <citation type="submission" date="2024-02" db="EMBL/GenBank/DDBJ databases">
        <title>High-quality chromosome-scale genome assembly of Pensacola bahiagrass (Paspalum notatum Flugge var. saurae).</title>
        <authorList>
            <person name="Vega J.M."/>
            <person name="Podio M."/>
            <person name="Orjuela J."/>
            <person name="Siena L.A."/>
            <person name="Pessino S.C."/>
            <person name="Combes M.C."/>
            <person name="Mariac C."/>
            <person name="Albertini E."/>
            <person name="Pupilli F."/>
            <person name="Ortiz J.P.A."/>
            <person name="Leblanc O."/>
        </authorList>
    </citation>
    <scope>NUCLEOTIDE SEQUENCE [LARGE SCALE GENOMIC DNA]</scope>
    <source>
        <strain evidence="6">R1</strain>
        <tissue evidence="6">Leaf</tissue>
    </source>
</reference>
<comment type="similarity">
    <text evidence="1 4">Belongs to the UDP-glycosyltransferase family.</text>
</comment>
<dbReference type="PANTHER" id="PTHR48049">
    <property type="entry name" value="GLYCOSYLTRANSFERASE"/>
    <property type="match status" value="1"/>
</dbReference>
<dbReference type="FunFam" id="3.40.50.2000:FF:000037">
    <property type="entry name" value="Glycosyltransferase"/>
    <property type="match status" value="1"/>
</dbReference>
<keyword evidence="7" id="KW-1185">Reference proteome</keyword>
<dbReference type="Gene3D" id="3.40.50.2000">
    <property type="entry name" value="Glycogen Phosphorylase B"/>
    <property type="match status" value="2"/>
</dbReference>